<name>A0A0X3BJR3_9EURY</name>
<gene>
    <name evidence="2" type="ORF">MMAB1_1154</name>
</gene>
<feature type="region of interest" description="Disordered" evidence="1">
    <location>
        <begin position="66"/>
        <end position="87"/>
    </location>
</feature>
<feature type="compositionally biased region" description="Basic and acidic residues" evidence="1">
    <location>
        <begin position="78"/>
        <end position="87"/>
    </location>
</feature>
<organism evidence="2 3">
    <name type="scientific">Methanoculleus bourgensis</name>
    <dbReference type="NCBI Taxonomy" id="83986"/>
    <lineage>
        <taxon>Archaea</taxon>
        <taxon>Methanobacteriati</taxon>
        <taxon>Methanobacteriota</taxon>
        <taxon>Stenosarchaea group</taxon>
        <taxon>Methanomicrobia</taxon>
        <taxon>Methanomicrobiales</taxon>
        <taxon>Methanomicrobiaceae</taxon>
        <taxon>Methanoculleus</taxon>
    </lineage>
</organism>
<proteinExistence type="predicted"/>
<dbReference type="Proteomes" id="UP000069850">
    <property type="component" value="Chromosome 1"/>
</dbReference>
<dbReference type="KEGG" id="mema:MMAB1_1154"/>
<evidence type="ECO:0000313" key="2">
    <source>
        <dbReference type="EMBL" id="CVK32367.1"/>
    </source>
</evidence>
<feature type="region of interest" description="Disordered" evidence="1">
    <location>
        <begin position="1"/>
        <end position="45"/>
    </location>
</feature>
<sequence>MILVGGQSVSARPVRSGRLPCPRQGFSPGIATHCPRPWGRGEEAGGRAGWGLRGRIYGFRRLVRGGARAPSPVPTPRGDSHHGPLPG</sequence>
<protein>
    <submittedName>
        <fullName evidence="2">Uncharacterized protein</fullName>
    </submittedName>
</protein>
<accession>A0A0X3BJR3</accession>
<reference evidence="2 3" key="1">
    <citation type="submission" date="2016-01" db="EMBL/GenBank/DDBJ databases">
        <authorList>
            <person name="Manzoor S."/>
        </authorList>
    </citation>
    <scope>NUCLEOTIDE SEQUENCE [LARGE SCALE GENOMIC DNA]</scope>
    <source>
        <strain evidence="2">Methanoculleus sp MAB1</strain>
    </source>
</reference>
<evidence type="ECO:0000256" key="1">
    <source>
        <dbReference type="SAM" id="MobiDB-lite"/>
    </source>
</evidence>
<dbReference type="AlphaFoldDB" id="A0A0X3BJR3"/>
<evidence type="ECO:0000313" key="3">
    <source>
        <dbReference type="Proteomes" id="UP000069850"/>
    </source>
</evidence>
<dbReference type="EMBL" id="LT158599">
    <property type="protein sequence ID" value="CVK32367.1"/>
    <property type="molecule type" value="Genomic_DNA"/>
</dbReference>